<dbReference type="Pfam" id="PF01371">
    <property type="entry name" value="Trp_repressor"/>
    <property type="match status" value="1"/>
</dbReference>
<dbReference type="InterPro" id="IPR000831">
    <property type="entry name" value="Trp_repress"/>
</dbReference>
<dbReference type="SUPFAM" id="SSF48295">
    <property type="entry name" value="TrpR-like"/>
    <property type="match status" value="1"/>
</dbReference>
<accession>A0A2M6R814</accession>
<organism evidence="1 2">
    <name type="scientific">Candidatus Berkelbacteria bacterium CG10_big_fil_rev_8_21_14_0_10_43_14</name>
    <dbReference type="NCBI Taxonomy" id="1974515"/>
    <lineage>
        <taxon>Bacteria</taxon>
        <taxon>Candidatus Berkelbacteria</taxon>
    </lineage>
</organism>
<dbReference type="Gene3D" id="1.10.1270.10">
    <property type="entry name" value="TrpR-like"/>
    <property type="match status" value="1"/>
</dbReference>
<proteinExistence type="predicted"/>
<dbReference type="AlphaFoldDB" id="A0A2M6R814"/>
<dbReference type="InterPro" id="IPR038116">
    <property type="entry name" value="TrpR-like_sf"/>
</dbReference>
<gene>
    <name evidence="1" type="ORF">COT79_03155</name>
</gene>
<name>A0A2M6R814_9BACT</name>
<dbReference type="GO" id="GO:0003700">
    <property type="term" value="F:DNA-binding transcription factor activity"/>
    <property type="evidence" value="ECO:0007669"/>
    <property type="project" value="InterPro"/>
</dbReference>
<dbReference type="Proteomes" id="UP000231162">
    <property type="component" value="Unassembled WGS sequence"/>
</dbReference>
<comment type="caution">
    <text evidence="1">The sequence shown here is derived from an EMBL/GenBank/DDBJ whole genome shotgun (WGS) entry which is preliminary data.</text>
</comment>
<dbReference type="InterPro" id="IPR010921">
    <property type="entry name" value="Trp_repressor/repl_initiator"/>
</dbReference>
<evidence type="ECO:0000313" key="2">
    <source>
        <dbReference type="Proteomes" id="UP000231162"/>
    </source>
</evidence>
<dbReference type="GO" id="GO:0043565">
    <property type="term" value="F:sequence-specific DNA binding"/>
    <property type="evidence" value="ECO:0007669"/>
    <property type="project" value="InterPro"/>
</dbReference>
<dbReference type="EMBL" id="PEZX01000040">
    <property type="protein sequence ID" value="PIS06702.1"/>
    <property type="molecule type" value="Genomic_DNA"/>
</dbReference>
<evidence type="ECO:0000313" key="1">
    <source>
        <dbReference type="EMBL" id="PIS06702.1"/>
    </source>
</evidence>
<protein>
    <submittedName>
        <fullName evidence="1">Uncharacterized protein</fullName>
    </submittedName>
</protein>
<sequence length="146" mass="16889">MYKGGKMSRTIKTTSGIHKYKWEWNEFKYLIYVLSKANDFGEILNIFIDVHTTKEITEIIRRVIIASYIIDGKSYDEIVELTGASSATVSKISGKMLRFKQQLTKKITQAGSYSTFLTNQTDERDCLTKMIDRSFYKRSLGLFGRK</sequence>
<reference evidence="2" key="1">
    <citation type="submission" date="2017-09" db="EMBL/GenBank/DDBJ databases">
        <title>Depth-based differentiation of microbial function through sediment-hosted aquifers and enrichment of novel symbionts in the deep terrestrial subsurface.</title>
        <authorList>
            <person name="Probst A.J."/>
            <person name="Ladd B."/>
            <person name="Jarett J.K."/>
            <person name="Geller-Mcgrath D.E."/>
            <person name="Sieber C.M.K."/>
            <person name="Emerson J.B."/>
            <person name="Anantharaman K."/>
            <person name="Thomas B.C."/>
            <person name="Malmstrom R."/>
            <person name="Stieglmeier M."/>
            <person name="Klingl A."/>
            <person name="Woyke T."/>
            <person name="Ryan C.M."/>
            <person name="Banfield J.F."/>
        </authorList>
    </citation>
    <scope>NUCLEOTIDE SEQUENCE [LARGE SCALE GENOMIC DNA]</scope>
</reference>